<organism evidence="2 3">
    <name type="scientific">Heligmosomoides polygyrus</name>
    <name type="common">Parasitic roundworm</name>
    <dbReference type="NCBI Taxonomy" id="6339"/>
    <lineage>
        <taxon>Eukaryota</taxon>
        <taxon>Metazoa</taxon>
        <taxon>Ecdysozoa</taxon>
        <taxon>Nematoda</taxon>
        <taxon>Chromadorea</taxon>
        <taxon>Rhabditida</taxon>
        <taxon>Rhabditina</taxon>
        <taxon>Rhabditomorpha</taxon>
        <taxon>Strongyloidea</taxon>
        <taxon>Heligmosomidae</taxon>
        <taxon>Heligmosomoides</taxon>
    </lineage>
</organism>
<reference evidence="3" key="2">
    <citation type="submission" date="2019-09" db="UniProtKB">
        <authorList>
            <consortium name="WormBaseParasite"/>
        </authorList>
    </citation>
    <scope>IDENTIFICATION</scope>
</reference>
<evidence type="ECO:0000313" key="2">
    <source>
        <dbReference type="Proteomes" id="UP000050761"/>
    </source>
</evidence>
<dbReference type="AlphaFoldDB" id="A0A183FCB9"/>
<name>A0A183FCB9_HELPZ</name>
<dbReference type="EMBL" id="UZAH01015716">
    <property type="protein sequence ID" value="VDO44323.1"/>
    <property type="molecule type" value="Genomic_DNA"/>
</dbReference>
<keyword evidence="2" id="KW-1185">Reference proteome</keyword>
<evidence type="ECO:0000313" key="3">
    <source>
        <dbReference type="WBParaSite" id="HPBE_0000381101-mRNA-1"/>
    </source>
</evidence>
<reference evidence="1 2" key="1">
    <citation type="submission" date="2018-11" db="EMBL/GenBank/DDBJ databases">
        <authorList>
            <consortium name="Pathogen Informatics"/>
        </authorList>
    </citation>
    <scope>NUCLEOTIDE SEQUENCE [LARGE SCALE GENOMIC DNA]</scope>
</reference>
<protein>
    <submittedName>
        <fullName evidence="3">APOV1</fullName>
    </submittedName>
</protein>
<proteinExistence type="predicted"/>
<evidence type="ECO:0000313" key="1">
    <source>
        <dbReference type="EMBL" id="VDO44323.1"/>
    </source>
</evidence>
<dbReference type="WBParaSite" id="HPBE_0000381101-mRNA-1">
    <property type="protein sequence ID" value="HPBE_0000381101-mRNA-1"/>
    <property type="gene ID" value="HPBE_0000381101"/>
</dbReference>
<accession>A0A183FCB9</accession>
<sequence>MALSDTYGNYQKEVEQACSDGQKAAIRFQKNLPKMIGEIRPRLRDAWKAIKENVFHNWQLSSSGVGVKGQVLHA</sequence>
<accession>A0A3P7WNA7</accession>
<gene>
    <name evidence="1" type="ORF">HPBE_LOCUS3812</name>
</gene>
<dbReference type="Proteomes" id="UP000050761">
    <property type="component" value="Unassembled WGS sequence"/>
</dbReference>